<comment type="caution">
    <text evidence="2">The sequence shown here is derived from an EMBL/GenBank/DDBJ whole genome shotgun (WGS) entry which is preliminary data.</text>
</comment>
<keyword evidence="3" id="KW-1185">Reference proteome</keyword>
<dbReference type="InterPro" id="IPR016166">
    <property type="entry name" value="FAD-bd_PCMH"/>
</dbReference>
<dbReference type="Pfam" id="PF00941">
    <property type="entry name" value="FAD_binding_5"/>
    <property type="match status" value="1"/>
</dbReference>
<dbReference type="PANTHER" id="PTHR42659:SF9">
    <property type="entry name" value="XANTHINE DEHYDROGENASE FAD-BINDING SUBUNIT XDHB-RELATED"/>
    <property type="match status" value="1"/>
</dbReference>
<proteinExistence type="predicted"/>
<evidence type="ECO:0000313" key="3">
    <source>
        <dbReference type="Proteomes" id="UP000479756"/>
    </source>
</evidence>
<accession>A0A7C9PN76</accession>
<feature type="domain" description="FAD-binding PCMH-type" evidence="1">
    <location>
        <begin position="1"/>
        <end position="173"/>
    </location>
</feature>
<dbReference type="GO" id="GO:0071949">
    <property type="term" value="F:FAD binding"/>
    <property type="evidence" value="ECO:0007669"/>
    <property type="project" value="InterPro"/>
</dbReference>
<evidence type="ECO:0000313" key="2">
    <source>
        <dbReference type="EMBL" id="NEM91450.1"/>
    </source>
</evidence>
<dbReference type="InterPro" id="IPR002346">
    <property type="entry name" value="Mopterin_DH_FAD-bd"/>
</dbReference>
<sequence length="269" mass="28904">MDLITVQQIRVPATRDEVTFAPGERPLGGGTWLFSEPQEGLTGLVDLTALGWEPLTVTDDLLTVAATCTIAELTRLPAHDGWAAHPLIALCADSLLASWKIWNVATVGGNVALALPAGAMTSLMSTLDATAVIWTADGGERRMPVTEFVTDVRVTRLAPGEVLRALEVRTAALRSRTAFRRIALSPLGRSGTLVTGRRGADGETVITITAGTPRPVQLRFDEVPSERALADAMSRIEEWYDDPHGSPDWRRAVSTLFAEEIRQELGGAA</sequence>
<dbReference type="GO" id="GO:0016491">
    <property type="term" value="F:oxidoreductase activity"/>
    <property type="evidence" value="ECO:0007669"/>
    <property type="project" value="InterPro"/>
</dbReference>
<dbReference type="PANTHER" id="PTHR42659">
    <property type="entry name" value="XANTHINE DEHYDROGENASE SUBUNIT C-RELATED"/>
    <property type="match status" value="1"/>
</dbReference>
<dbReference type="InterPro" id="IPR036318">
    <property type="entry name" value="FAD-bd_PCMH-like_sf"/>
</dbReference>
<protein>
    <submittedName>
        <fullName evidence="2">FAD-binding molybdopterin dehydrogenase</fullName>
    </submittedName>
</protein>
<dbReference type="RefSeq" id="WP_163473172.1">
    <property type="nucleotide sequence ID" value="NZ_JAAGWZ010000002.1"/>
</dbReference>
<dbReference type="Proteomes" id="UP000479756">
    <property type="component" value="Unassembled WGS sequence"/>
</dbReference>
<dbReference type="SUPFAM" id="SSF56176">
    <property type="entry name" value="FAD-binding/transporter-associated domain-like"/>
    <property type="match status" value="1"/>
</dbReference>
<dbReference type="InterPro" id="IPR051312">
    <property type="entry name" value="Diverse_Substr_Oxidored"/>
</dbReference>
<dbReference type="PROSITE" id="PS51387">
    <property type="entry name" value="FAD_PCMH"/>
    <property type="match status" value="1"/>
</dbReference>
<reference evidence="2 3" key="1">
    <citation type="journal article" date="2014" name="Int. J. Syst. Evol. Microbiol.">
        <title>Description of Galbitalea soli gen. nov., sp. nov., and Frondihabitans sucicola sp. nov.</title>
        <authorList>
            <person name="Kim S.J."/>
            <person name="Lim J.M."/>
            <person name="Ahn J.H."/>
            <person name="Weon H.Y."/>
            <person name="Hamada M."/>
            <person name="Suzuki K."/>
            <person name="Ahn T.Y."/>
            <person name="Kwon S.W."/>
        </authorList>
    </citation>
    <scope>NUCLEOTIDE SEQUENCE [LARGE SCALE GENOMIC DNA]</scope>
    <source>
        <strain evidence="2 3">NBRC 108727</strain>
    </source>
</reference>
<dbReference type="AlphaFoldDB" id="A0A7C9PN76"/>
<dbReference type="EMBL" id="JAAGWZ010000002">
    <property type="protein sequence ID" value="NEM91450.1"/>
    <property type="molecule type" value="Genomic_DNA"/>
</dbReference>
<dbReference type="Gene3D" id="3.30.465.10">
    <property type="match status" value="1"/>
</dbReference>
<organism evidence="2 3">
    <name type="scientific">Galbitalea soli</name>
    <dbReference type="NCBI Taxonomy" id="1268042"/>
    <lineage>
        <taxon>Bacteria</taxon>
        <taxon>Bacillati</taxon>
        <taxon>Actinomycetota</taxon>
        <taxon>Actinomycetes</taxon>
        <taxon>Micrococcales</taxon>
        <taxon>Microbacteriaceae</taxon>
        <taxon>Galbitalea</taxon>
    </lineage>
</organism>
<dbReference type="InterPro" id="IPR016169">
    <property type="entry name" value="FAD-bd_PCMH_sub2"/>
</dbReference>
<evidence type="ECO:0000259" key="1">
    <source>
        <dbReference type="PROSITE" id="PS51387"/>
    </source>
</evidence>
<name>A0A7C9PN76_9MICO</name>
<gene>
    <name evidence="2" type="ORF">G3T37_08770</name>
</gene>